<protein>
    <submittedName>
        <fullName evidence="3">Response regulator receiver domain-containing protein</fullName>
    </submittedName>
</protein>
<dbReference type="EMBL" id="QBKN01000012">
    <property type="protein sequence ID" value="PTX47457.1"/>
    <property type="molecule type" value="Genomic_DNA"/>
</dbReference>
<dbReference type="InterPro" id="IPR011006">
    <property type="entry name" value="CheY-like_superfamily"/>
</dbReference>
<dbReference type="RefSeq" id="WP_107976474.1">
    <property type="nucleotide sequence ID" value="NZ_BMEZ01000014.1"/>
</dbReference>
<dbReference type="GO" id="GO:0000160">
    <property type="term" value="P:phosphorelay signal transduction system"/>
    <property type="evidence" value="ECO:0007669"/>
    <property type="project" value="InterPro"/>
</dbReference>
<feature type="domain" description="Response regulatory" evidence="2">
    <location>
        <begin position="11"/>
        <end position="138"/>
    </location>
</feature>
<accession>A0A2T6AUH2</accession>
<evidence type="ECO:0000259" key="2">
    <source>
        <dbReference type="PROSITE" id="PS50110"/>
    </source>
</evidence>
<feature type="modified residue" description="4-aspartylphosphate" evidence="1">
    <location>
        <position position="61"/>
    </location>
</feature>
<dbReference type="InterPro" id="IPR001789">
    <property type="entry name" value="Sig_transdc_resp-reg_receiver"/>
</dbReference>
<evidence type="ECO:0000256" key="1">
    <source>
        <dbReference type="PROSITE-ProRule" id="PRU00169"/>
    </source>
</evidence>
<name>A0A2T6AUH2_9RHOB</name>
<dbReference type="SUPFAM" id="SSF52172">
    <property type="entry name" value="CheY-like"/>
    <property type="match status" value="1"/>
</dbReference>
<dbReference type="OrthoDB" id="7744034at2"/>
<gene>
    <name evidence="3" type="ORF">C8N44_11281</name>
</gene>
<dbReference type="Proteomes" id="UP000244069">
    <property type="component" value="Unassembled WGS sequence"/>
</dbReference>
<sequence>MPKGKTTTSPKTLIVEDNALLAAELHEVLTDAGLAPFEPCSNYRDAMSLLAQDFPEYCVLDLDLSGNRAWHEPLGTEGRRLLSVLANHGSRTVIYSGLRVPVHDLLALDTDVEVVSKSDPVEAVVAALRRRADDTASL</sequence>
<proteinExistence type="predicted"/>
<keyword evidence="1" id="KW-0597">Phosphoprotein</keyword>
<organism evidence="3 4">
    <name type="scientific">Allosediminivita pacifica</name>
    <dbReference type="NCBI Taxonomy" id="1267769"/>
    <lineage>
        <taxon>Bacteria</taxon>
        <taxon>Pseudomonadati</taxon>
        <taxon>Pseudomonadota</taxon>
        <taxon>Alphaproteobacteria</taxon>
        <taxon>Rhodobacterales</taxon>
        <taxon>Paracoccaceae</taxon>
        <taxon>Allosediminivita</taxon>
    </lineage>
</organism>
<keyword evidence="4" id="KW-1185">Reference proteome</keyword>
<dbReference type="PROSITE" id="PS50110">
    <property type="entry name" value="RESPONSE_REGULATORY"/>
    <property type="match status" value="1"/>
</dbReference>
<dbReference type="Gene3D" id="3.40.50.2300">
    <property type="match status" value="1"/>
</dbReference>
<reference evidence="3 4" key="1">
    <citation type="submission" date="2018-04" db="EMBL/GenBank/DDBJ databases">
        <title>Genomic Encyclopedia of Archaeal and Bacterial Type Strains, Phase II (KMG-II): from individual species to whole genera.</title>
        <authorList>
            <person name="Goeker M."/>
        </authorList>
    </citation>
    <scope>NUCLEOTIDE SEQUENCE [LARGE SCALE GENOMIC DNA]</scope>
    <source>
        <strain evidence="3 4">DSM 29329</strain>
    </source>
</reference>
<comment type="caution">
    <text evidence="3">The sequence shown here is derived from an EMBL/GenBank/DDBJ whole genome shotgun (WGS) entry which is preliminary data.</text>
</comment>
<evidence type="ECO:0000313" key="4">
    <source>
        <dbReference type="Proteomes" id="UP000244069"/>
    </source>
</evidence>
<evidence type="ECO:0000313" key="3">
    <source>
        <dbReference type="EMBL" id="PTX47457.1"/>
    </source>
</evidence>
<dbReference type="AlphaFoldDB" id="A0A2T6AUH2"/>